<comment type="caution">
    <text evidence="1">The sequence shown here is derived from an EMBL/GenBank/DDBJ whole genome shotgun (WGS) entry which is preliminary data.</text>
</comment>
<sequence>MSDCGLDQWGSRAHLRELISRPYLVDVLDVLTDGPLTIAEIQSEIPGARRNLVQALRDLVVTGLVISGMPGSCDGIGSNDSLYQHSERGRDIVELLSRFTVWTALYD</sequence>
<dbReference type="Proteomes" id="UP000216063">
    <property type="component" value="Unassembled WGS sequence"/>
</dbReference>
<accession>A0A255DIN6</accession>
<dbReference type="InterPro" id="IPR036390">
    <property type="entry name" value="WH_DNA-bd_sf"/>
</dbReference>
<reference evidence="1 2" key="1">
    <citation type="submission" date="2017-07" db="EMBL/GenBank/DDBJ databases">
        <title>The new phylogeny of genus Mycobacterium.</title>
        <authorList>
            <person name="Tortoli E."/>
            <person name="Trovato A."/>
            <person name="Cirillo D.M."/>
        </authorList>
    </citation>
    <scope>NUCLEOTIDE SEQUENCE [LARGE SCALE GENOMIC DNA]</scope>
    <source>
        <strain evidence="1 2">ATCC 33027</strain>
    </source>
</reference>
<organism evidence="1 2">
    <name type="scientific">Mycolicibacterium sphagni</name>
    <dbReference type="NCBI Taxonomy" id="1786"/>
    <lineage>
        <taxon>Bacteria</taxon>
        <taxon>Bacillati</taxon>
        <taxon>Actinomycetota</taxon>
        <taxon>Actinomycetes</taxon>
        <taxon>Mycobacteriales</taxon>
        <taxon>Mycobacteriaceae</taxon>
        <taxon>Mycolicibacterium</taxon>
    </lineage>
</organism>
<evidence type="ECO:0000313" key="1">
    <source>
        <dbReference type="EMBL" id="OYN79226.1"/>
    </source>
</evidence>
<gene>
    <name evidence="1" type="ORF">CG716_12735</name>
</gene>
<dbReference type="InterPro" id="IPR036388">
    <property type="entry name" value="WH-like_DNA-bd_sf"/>
</dbReference>
<dbReference type="Gene3D" id="1.10.10.10">
    <property type="entry name" value="Winged helix-like DNA-binding domain superfamily/Winged helix DNA-binding domain"/>
    <property type="match status" value="1"/>
</dbReference>
<protein>
    <recommendedName>
        <fullName evidence="3">Transcriptional regulator</fullName>
    </recommendedName>
</protein>
<dbReference type="AlphaFoldDB" id="A0A255DIN6"/>
<dbReference type="SUPFAM" id="SSF46785">
    <property type="entry name" value="Winged helix' DNA-binding domain"/>
    <property type="match status" value="1"/>
</dbReference>
<name>A0A255DIN6_9MYCO</name>
<keyword evidence="2" id="KW-1185">Reference proteome</keyword>
<dbReference type="EMBL" id="NOZR01000009">
    <property type="protein sequence ID" value="OYN79226.1"/>
    <property type="molecule type" value="Genomic_DNA"/>
</dbReference>
<evidence type="ECO:0008006" key="3">
    <source>
        <dbReference type="Google" id="ProtNLM"/>
    </source>
</evidence>
<dbReference type="OrthoDB" id="4630208at2"/>
<dbReference type="RefSeq" id="WP_094480011.1">
    <property type="nucleotide sequence ID" value="NZ_NOZR01000009.1"/>
</dbReference>
<proteinExistence type="predicted"/>
<evidence type="ECO:0000313" key="2">
    <source>
        <dbReference type="Proteomes" id="UP000216063"/>
    </source>
</evidence>